<evidence type="ECO:0000256" key="1">
    <source>
        <dbReference type="ARBA" id="ARBA00023002"/>
    </source>
</evidence>
<gene>
    <name evidence="3" type="ORF">HNP84_005186</name>
</gene>
<feature type="domain" description="Flavin reductase like" evidence="2">
    <location>
        <begin position="12"/>
        <end position="156"/>
    </location>
</feature>
<dbReference type="InterPro" id="IPR002563">
    <property type="entry name" value="Flavin_Rdtase-like_dom"/>
</dbReference>
<dbReference type="GO" id="GO:0006208">
    <property type="term" value="P:pyrimidine nucleobase catabolic process"/>
    <property type="evidence" value="ECO:0007669"/>
    <property type="project" value="TreeGrafter"/>
</dbReference>
<dbReference type="InterPro" id="IPR050268">
    <property type="entry name" value="NADH-dep_flavin_reductase"/>
</dbReference>
<dbReference type="Pfam" id="PF01613">
    <property type="entry name" value="Flavin_Reduct"/>
    <property type="match status" value="1"/>
</dbReference>
<organism evidence="3 4">
    <name type="scientific">Thermocatellispora tengchongensis</name>
    <dbReference type="NCBI Taxonomy" id="1073253"/>
    <lineage>
        <taxon>Bacteria</taxon>
        <taxon>Bacillati</taxon>
        <taxon>Actinomycetota</taxon>
        <taxon>Actinomycetes</taxon>
        <taxon>Streptosporangiales</taxon>
        <taxon>Streptosporangiaceae</taxon>
        <taxon>Thermocatellispora</taxon>
    </lineage>
</organism>
<dbReference type="EMBL" id="JACHGN010000011">
    <property type="protein sequence ID" value="MBB5135442.1"/>
    <property type="molecule type" value="Genomic_DNA"/>
</dbReference>
<protein>
    <submittedName>
        <fullName evidence="3">Flavin reductase (DIM6/NTAB) family NADH-FMN oxidoreductase RutF</fullName>
    </submittedName>
</protein>
<dbReference type="Proteomes" id="UP000578449">
    <property type="component" value="Unassembled WGS sequence"/>
</dbReference>
<dbReference type="GO" id="GO:0010181">
    <property type="term" value="F:FMN binding"/>
    <property type="evidence" value="ECO:0007669"/>
    <property type="project" value="InterPro"/>
</dbReference>
<dbReference type="PANTHER" id="PTHR30466:SF1">
    <property type="entry name" value="FMN REDUCTASE (NADH) RUTF"/>
    <property type="match status" value="1"/>
</dbReference>
<evidence type="ECO:0000313" key="4">
    <source>
        <dbReference type="Proteomes" id="UP000578449"/>
    </source>
</evidence>
<dbReference type="GO" id="GO:0042602">
    <property type="term" value="F:riboflavin reductase (NADPH) activity"/>
    <property type="evidence" value="ECO:0007669"/>
    <property type="project" value="TreeGrafter"/>
</dbReference>
<accession>A0A840P822</accession>
<dbReference type="PANTHER" id="PTHR30466">
    <property type="entry name" value="FLAVIN REDUCTASE"/>
    <property type="match status" value="1"/>
</dbReference>
<dbReference type="Gene3D" id="2.30.110.10">
    <property type="entry name" value="Electron Transport, Fmn-binding Protein, Chain A"/>
    <property type="match status" value="1"/>
</dbReference>
<evidence type="ECO:0000259" key="2">
    <source>
        <dbReference type="SMART" id="SM00903"/>
    </source>
</evidence>
<dbReference type="RefSeq" id="WP_185052398.1">
    <property type="nucleotide sequence ID" value="NZ_BAABIX010000002.1"/>
</dbReference>
<comment type="caution">
    <text evidence="3">The sequence shown here is derived from an EMBL/GenBank/DDBJ whole genome shotgun (WGS) entry which is preliminary data.</text>
</comment>
<dbReference type="InterPro" id="IPR012349">
    <property type="entry name" value="Split_barrel_FMN-bd"/>
</dbReference>
<dbReference type="AlphaFoldDB" id="A0A840P822"/>
<keyword evidence="1" id="KW-0560">Oxidoreductase</keyword>
<reference evidence="3 4" key="1">
    <citation type="submission" date="2020-08" db="EMBL/GenBank/DDBJ databases">
        <title>Genomic Encyclopedia of Type Strains, Phase IV (KMG-IV): sequencing the most valuable type-strain genomes for metagenomic binning, comparative biology and taxonomic classification.</title>
        <authorList>
            <person name="Goeker M."/>
        </authorList>
    </citation>
    <scope>NUCLEOTIDE SEQUENCE [LARGE SCALE GENOMIC DNA]</scope>
    <source>
        <strain evidence="3 4">DSM 45615</strain>
    </source>
</reference>
<sequence length="170" mass="18538">MAVTADEFRRFMAQWPSGVAVVTTANRGVPAGCTVNAVMSLSAAPPLLVVSLSETSRTLPAIRESGRFGVSLLSRDQRDLCERFAHRPPHERFGDDLAVETRHAIPILAHACAAAVCRAVDYLSYADHTLIVGAPLWQSAHRERSPLVLQARAYHDLASTRSPAICDRPR</sequence>
<dbReference type="SUPFAM" id="SSF50475">
    <property type="entry name" value="FMN-binding split barrel"/>
    <property type="match status" value="1"/>
</dbReference>
<name>A0A840P822_9ACTN</name>
<proteinExistence type="predicted"/>
<keyword evidence="4" id="KW-1185">Reference proteome</keyword>
<dbReference type="SMART" id="SM00903">
    <property type="entry name" value="Flavin_Reduct"/>
    <property type="match status" value="1"/>
</dbReference>
<evidence type="ECO:0000313" key="3">
    <source>
        <dbReference type="EMBL" id="MBB5135442.1"/>
    </source>
</evidence>